<comment type="similarity">
    <text evidence="2">Belongs to the helicase family. PIF1 subfamily.</text>
</comment>
<gene>
    <name evidence="8" type="ORF">BSAL_58610</name>
</gene>
<dbReference type="GO" id="GO:0006281">
    <property type="term" value="P:DNA repair"/>
    <property type="evidence" value="ECO:0007669"/>
    <property type="project" value="UniProtKB-KW"/>
</dbReference>
<evidence type="ECO:0000256" key="2">
    <source>
        <dbReference type="ARBA" id="ARBA00009781"/>
    </source>
</evidence>
<evidence type="ECO:0000256" key="3">
    <source>
        <dbReference type="ARBA" id="ARBA00011245"/>
    </source>
</evidence>
<dbReference type="Proteomes" id="UP000051952">
    <property type="component" value="Unassembled WGS sequence"/>
</dbReference>
<dbReference type="Pfam" id="PF05970">
    <property type="entry name" value="PIF1"/>
    <property type="match status" value="1"/>
</dbReference>
<keyword evidence="6" id="KW-0227">DNA damage</keyword>
<comment type="cofactor">
    <cofactor evidence="1 6">
        <name>Mg(2+)</name>
        <dbReference type="ChEBI" id="CHEBI:18420"/>
    </cofactor>
</comment>
<dbReference type="EC" id="5.6.2.3" evidence="6"/>
<dbReference type="SUPFAM" id="SSF52540">
    <property type="entry name" value="P-loop containing nucleoside triphosphate hydrolases"/>
    <property type="match status" value="2"/>
</dbReference>
<evidence type="ECO:0000256" key="4">
    <source>
        <dbReference type="ARBA" id="ARBA00023172"/>
    </source>
</evidence>
<dbReference type="PANTHER" id="PTHR47642">
    <property type="entry name" value="ATP-DEPENDENT DNA HELICASE"/>
    <property type="match status" value="1"/>
</dbReference>
<dbReference type="GO" id="GO:0016887">
    <property type="term" value="F:ATP hydrolysis activity"/>
    <property type="evidence" value="ECO:0007669"/>
    <property type="project" value="RHEA"/>
</dbReference>
<dbReference type="CDD" id="cd18037">
    <property type="entry name" value="DEXSc_Pif1_like"/>
    <property type="match status" value="1"/>
</dbReference>
<feature type="domain" description="AAA+ ATPase" evidence="7">
    <location>
        <begin position="131"/>
        <end position="289"/>
    </location>
</feature>
<comment type="catalytic activity">
    <reaction evidence="5 6">
        <text>ATP + H2O = ADP + phosphate + H(+)</text>
        <dbReference type="Rhea" id="RHEA:13065"/>
        <dbReference type="ChEBI" id="CHEBI:15377"/>
        <dbReference type="ChEBI" id="CHEBI:15378"/>
        <dbReference type="ChEBI" id="CHEBI:30616"/>
        <dbReference type="ChEBI" id="CHEBI:43474"/>
        <dbReference type="ChEBI" id="CHEBI:456216"/>
        <dbReference type="EC" id="5.6.2.3"/>
    </reaction>
</comment>
<dbReference type="InterPro" id="IPR027417">
    <property type="entry name" value="P-loop_NTPase"/>
</dbReference>
<keyword evidence="6" id="KW-0547">Nucleotide-binding</keyword>
<dbReference type="VEuPathDB" id="TriTrypDB:BSAL_58610"/>
<dbReference type="InterPro" id="IPR003593">
    <property type="entry name" value="AAA+_ATPase"/>
</dbReference>
<dbReference type="AlphaFoldDB" id="A0A0S4ISR6"/>
<dbReference type="GO" id="GO:0006310">
    <property type="term" value="P:DNA recombination"/>
    <property type="evidence" value="ECO:0007669"/>
    <property type="project" value="UniProtKB-KW"/>
</dbReference>
<dbReference type="CDD" id="cd18809">
    <property type="entry name" value="SF1_C_RecD"/>
    <property type="match status" value="1"/>
</dbReference>
<dbReference type="GO" id="GO:0043139">
    <property type="term" value="F:5'-3' DNA helicase activity"/>
    <property type="evidence" value="ECO:0007669"/>
    <property type="project" value="UniProtKB-EC"/>
</dbReference>
<dbReference type="EMBL" id="CYKH01000235">
    <property type="protein sequence ID" value="CUF06097.1"/>
    <property type="molecule type" value="Genomic_DNA"/>
</dbReference>
<keyword evidence="9" id="KW-1185">Reference proteome</keyword>
<dbReference type="Gene3D" id="3.40.50.300">
    <property type="entry name" value="P-loop containing nucleotide triphosphate hydrolases"/>
    <property type="match status" value="1"/>
</dbReference>
<comment type="subunit">
    <text evidence="3">Monomer.</text>
</comment>
<dbReference type="InterPro" id="IPR049163">
    <property type="entry name" value="Pif1-like_2B_dom"/>
</dbReference>
<evidence type="ECO:0000256" key="6">
    <source>
        <dbReference type="RuleBase" id="RU363044"/>
    </source>
</evidence>
<reference evidence="9" key="1">
    <citation type="submission" date="2015-09" db="EMBL/GenBank/DDBJ databases">
        <authorList>
            <consortium name="Pathogen Informatics"/>
        </authorList>
    </citation>
    <scope>NUCLEOTIDE SEQUENCE [LARGE SCALE GENOMIC DNA]</scope>
    <source>
        <strain evidence="9">Lake Konstanz</strain>
    </source>
</reference>
<dbReference type="Pfam" id="PF21530">
    <property type="entry name" value="Pif1_2B_dom"/>
    <property type="match status" value="1"/>
</dbReference>
<evidence type="ECO:0000259" key="7">
    <source>
        <dbReference type="SMART" id="SM00382"/>
    </source>
</evidence>
<evidence type="ECO:0000256" key="1">
    <source>
        <dbReference type="ARBA" id="ARBA00001946"/>
    </source>
</evidence>
<dbReference type="InterPro" id="IPR051055">
    <property type="entry name" value="PIF1_helicase"/>
</dbReference>
<protein>
    <recommendedName>
        <fullName evidence="6">ATP-dependent DNA helicase</fullName>
        <ecNumber evidence="6">5.6.2.3</ecNumber>
    </recommendedName>
</protein>
<organism evidence="8 9">
    <name type="scientific">Bodo saltans</name>
    <name type="common">Flagellated protozoan</name>
    <dbReference type="NCBI Taxonomy" id="75058"/>
    <lineage>
        <taxon>Eukaryota</taxon>
        <taxon>Discoba</taxon>
        <taxon>Euglenozoa</taxon>
        <taxon>Kinetoplastea</taxon>
        <taxon>Metakinetoplastina</taxon>
        <taxon>Eubodonida</taxon>
        <taxon>Bodonidae</taxon>
        <taxon>Bodo</taxon>
    </lineage>
</organism>
<keyword evidence="6" id="KW-0067">ATP-binding</keyword>
<sequence>MMRRWVSSHSSPMAKCHPIDSSMLVALLSQTAFSWTNKPRAPKKPRGGRFGGGKALANTSGSFLLTDDFLRKIGFDPTTTSAGQSTDATSDIDPLLQELLPLEMLEEAAAAVPTPIVLDASQQAAVEAAGRGENLFVTGGAGTGKTLVVKRIVDSLRAAGKTVAVTATTGVAALNCGGTTLHHFAGMSQSFQDLPPEECARRINAKRHVVHRLSKTDVLVIDEISMLEASTLEKVHVAAQMARNNFFKPFGGLQLIFCGDFLQLPPISARGQAIPYPFFSPVWQQLNLNVVTLATKFRQQSDTSFQSVLDAVREAKLEQEHIDALQQCVRRHQDAIDDSYVRLYGSNREVDAYNLQCFSFLSPRLGELVTDDKPMLLYNAMDLKSSKAASINLNDGRLAQTIPLKIGTKAMLLTNLNVRAGLVNGAVGVVTGFLNPVEALTLVRGVYEGRRTQKINLVAEQLMSRAGIQSPAAAVRMLDCMTCRTFFGSLRNRDNRHAPVTLEGVYTTSQITDLLQVSGCPMTPERALSLTLEEWQAQSLNHALRFPVIHFETPTAVGQSSIHLLGTPGKEEWYSGEEVIASRVQVPVRHAWAMTVHKSQGLTIRRLAVDMSKFFAPGQAYVALSRGVSLDGLALTNFHPKSVFSCSIAKSFYVDGPPAPLTATPAAPFIAAPSTAMPVAAQQDEEMDEALFEATFGSVSLPASSAPPTTGGRPSPEELMERNEECFGDAHMMGRGVV</sequence>
<dbReference type="PANTHER" id="PTHR47642:SF7">
    <property type="entry name" value="ATP-DEPENDENT DNA HELICASE PIF1"/>
    <property type="match status" value="1"/>
</dbReference>
<dbReference type="GO" id="GO:0005524">
    <property type="term" value="F:ATP binding"/>
    <property type="evidence" value="ECO:0007669"/>
    <property type="project" value="UniProtKB-KW"/>
</dbReference>
<proteinExistence type="inferred from homology"/>
<evidence type="ECO:0000256" key="5">
    <source>
        <dbReference type="ARBA" id="ARBA00048954"/>
    </source>
</evidence>
<accession>A0A0S4ISR6</accession>
<dbReference type="SMART" id="SM00382">
    <property type="entry name" value="AAA"/>
    <property type="match status" value="1"/>
</dbReference>
<keyword evidence="6" id="KW-0378">Hydrolase</keyword>
<keyword evidence="6" id="KW-0234">DNA repair</keyword>
<keyword evidence="6 8" id="KW-0347">Helicase</keyword>
<dbReference type="GO" id="GO:0000723">
    <property type="term" value="P:telomere maintenance"/>
    <property type="evidence" value="ECO:0007669"/>
    <property type="project" value="InterPro"/>
</dbReference>
<keyword evidence="4 6" id="KW-0233">DNA recombination</keyword>
<dbReference type="InterPro" id="IPR010285">
    <property type="entry name" value="DNA_helicase_pif1-like_DEAD"/>
</dbReference>
<evidence type="ECO:0000313" key="9">
    <source>
        <dbReference type="Proteomes" id="UP000051952"/>
    </source>
</evidence>
<dbReference type="OrthoDB" id="432234at2759"/>
<name>A0A0S4ISR6_BODSA</name>
<evidence type="ECO:0000313" key="8">
    <source>
        <dbReference type="EMBL" id="CUF06097.1"/>
    </source>
</evidence>